<evidence type="ECO:0000256" key="5">
    <source>
        <dbReference type="ARBA" id="ARBA00053028"/>
    </source>
</evidence>
<dbReference type="Pfam" id="PF00494">
    <property type="entry name" value="SQS_PSY"/>
    <property type="match status" value="1"/>
</dbReference>
<dbReference type="SFLD" id="SFLDG01018">
    <property type="entry name" value="Squalene/Phytoene_Synthase_Lik"/>
    <property type="match status" value="1"/>
</dbReference>
<dbReference type="FunFam" id="1.10.600.10:FF:000020">
    <property type="entry name" value="Phytoene synthase"/>
    <property type="match status" value="1"/>
</dbReference>
<evidence type="ECO:0000256" key="2">
    <source>
        <dbReference type="ARBA" id="ARBA00006251"/>
    </source>
</evidence>
<gene>
    <name evidence="6" type="ORF">DFR50_1165</name>
</gene>
<dbReference type="SUPFAM" id="SSF48576">
    <property type="entry name" value="Terpenoid synthases"/>
    <property type="match status" value="1"/>
</dbReference>
<keyword evidence="4" id="KW-0125">Carotenoid biosynthesis</keyword>
<dbReference type="InterPro" id="IPR008949">
    <property type="entry name" value="Isoprenoid_synthase_dom_sf"/>
</dbReference>
<dbReference type="GO" id="GO:0016117">
    <property type="term" value="P:carotenoid biosynthetic process"/>
    <property type="evidence" value="ECO:0007669"/>
    <property type="project" value="UniProtKB-KW"/>
</dbReference>
<dbReference type="InterPro" id="IPR002060">
    <property type="entry name" value="Squ/phyt_synthse"/>
</dbReference>
<comment type="similarity">
    <text evidence="2">Belongs to the phytoene/squalene synthase family.</text>
</comment>
<dbReference type="InterPro" id="IPR033904">
    <property type="entry name" value="Trans_IPPS_HH"/>
</dbReference>
<dbReference type="Gene3D" id="1.10.600.10">
    <property type="entry name" value="Farnesyl Diphosphate Synthase"/>
    <property type="match status" value="1"/>
</dbReference>
<proteinExistence type="inferred from homology"/>
<dbReference type="Proteomes" id="UP000253529">
    <property type="component" value="Unassembled WGS sequence"/>
</dbReference>
<evidence type="ECO:0000313" key="6">
    <source>
        <dbReference type="EMBL" id="RBP11311.1"/>
    </source>
</evidence>
<keyword evidence="3" id="KW-0808">Transferase</keyword>
<comment type="caution">
    <text evidence="6">The sequence shown here is derived from an EMBL/GenBank/DDBJ whole genome shotgun (WGS) entry which is preliminary data.</text>
</comment>
<protein>
    <submittedName>
        <fullName evidence="6">Phytoene synthase</fullName>
    </submittedName>
</protein>
<dbReference type="PROSITE" id="PS01044">
    <property type="entry name" value="SQUALEN_PHYTOEN_SYN_1"/>
    <property type="match status" value="1"/>
</dbReference>
<dbReference type="SFLD" id="SFLDS00005">
    <property type="entry name" value="Isoprenoid_Synthase_Type_I"/>
    <property type="match status" value="1"/>
</dbReference>
<dbReference type="AlphaFoldDB" id="A0A366F9M1"/>
<organism evidence="6 7">
    <name type="scientific">Roseiarcus fermentans</name>
    <dbReference type="NCBI Taxonomy" id="1473586"/>
    <lineage>
        <taxon>Bacteria</taxon>
        <taxon>Pseudomonadati</taxon>
        <taxon>Pseudomonadota</taxon>
        <taxon>Alphaproteobacteria</taxon>
        <taxon>Hyphomicrobiales</taxon>
        <taxon>Roseiarcaceae</taxon>
        <taxon>Roseiarcus</taxon>
    </lineage>
</organism>
<evidence type="ECO:0000256" key="3">
    <source>
        <dbReference type="ARBA" id="ARBA00022679"/>
    </source>
</evidence>
<dbReference type="SFLD" id="SFLDG01212">
    <property type="entry name" value="Phytoene_synthase_like"/>
    <property type="match status" value="1"/>
</dbReference>
<reference evidence="6 7" key="1">
    <citation type="submission" date="2018-06" db="EMBL/GenBank/DDBJ databases">
        <title>Genomic Encyclopedia of Type Strains, Phase IV (KMG-IV): sequencing the most valuable type-strain genomes for metagenomic binning, comparative biology and taxonomic classification.</title>
        <authorList>
            <person name="Goeker M."/>
        </authorList>
    </citation>
    <scope>NUCLEOTIDE SEQUENCE [LARGE SCALE GENOMIC DNA]</scope>
    <source>
        <strain evidence="6 7">DSM 24875</strain>
    </source>
</reference>
<dbReference type="InterPro" id="IPR019845">
    <property type="entry name" value="Squalene/phytoene_synthase_CS"/>
</dbReference>
<accession>A0A366F9M1</accession>
<dbReference type="PROSITE" id="PS01045">
    <property type="entry name" value="SQUALEN_PHYTOEN_SYN_2"/>
    <property type="match status" value="1"/>
</dbReference>
<dbReference type="CDD" id="cd00683">
    <property type="entry name" value="Trans_IPPS_HH"/>
    <property type="match status" value="1"/>
</dbReference>
<dbReference type="GO" id="GO:0004311">
    <property type="term" value="F:geranylgeranyl diphosphate synthase activity"/>
    <property type="evidence" value="ECO:0007669"/>
    <property type="project" value="InterPro"/>
</dbReference>
<comment type="cofactor">
    <cofactor evidence="5">
        <name>ATP</name>
        <dbReference type="ChEBI" id="CHEBI:30616"/>
    </cofactor>
</comment>
<dbReference type="GO" id="GO:0051996">
    <property type="term" value="F:squalene synthase [NAD(P)H] activity"/>
    <property type="evidence" value="ECO:0007669"/>
    <property type="project" value="InterPro"/>
</dbReference>
<keyword evidence="7" id="KW-1185">Reference proteome</keyword>
<dbReference type="OrthoDB" id="9807580at2"/>
<comment type="pathway">
    <text evidence="1">Carotenoid biosynthesis; phytoene biosynthesis.</text>
</comment>
<dbReference type="RefSeq" id="WP_113890100.1">
    <property type="nucleotide sequence ID" value="NZ_QNRK01000016.1"/>
</dbReference>
<evidence type="ECO:0000313" key="7">
    <source>
        <dbReference type="Proteomes" id="UP000253529"/>
    </source>
</evidence>
<dbReference type="PANTHER" id="PTHR31480">
    <property type="entry name" value="BIFUNCTIONAL LYCOPENE CYCLASE/PHYTOENE SYNTHASE"/>
    <property type="match status" value="1"/>
</dbReference>
<name>A0A366F9M1_9HYPH</name>
<dbReference type="InterPro" id="IPR044843">
    <property type="entry name" value="Trans_IPPS_bact-type"/>
</dbReference>
<evidence type="ECO:0000256" key="4">
    <source>
        <dbReference type="ARBA" id="ARBA00022746"/>
    </source>
</evidence>
<dbReference type="EMBL" id="QNRK01000016">
    <property type="protein sequence ID" value="RBP11311.1"/>
    <property type="molecule type" value="Genomic_DNA"/>
</dbReference>
<evidence type="ECO:0000256" key="1">
    <source>
        <dbReference type="ARBA" id="ARBA00004684"/>
    </source>
</evidence>
<sequence length="347" mass="37893">MPQFSFDLASRSDHRACRDAIRQGSKSFYAASRLLPADVRQRAFALYAFCRLSDDAVDLSGGSKDAVVRLRERLARAAQGRPLPFAADRAMADLFRRTRMPTALPEALLEGLAWDAEGRTYETLDELFDYAARVAGAVGVMMTVLMGVRSTEALARANDLGVAMQLTNIARDVGEDARMGRIYLPRQWLREAGVDAAAWLADPRPDPRVLALTARLLDEARGLYDRARSGVALLPANCRPAILAAALIYAEIGAEVARNGFDSVSARARVSGRRKLELLGRATLDSRRLAPGPAVPAAPCGDFLLDAVANGRPAPKPPSRAVLDWRDQFIGTLQTFERLHRADRLQA</sequence>